<dbReference type="EMBL" id="LAZR01019301">
    <property type="protein sequence ID" value="KKL93044.1"/>
    <property type="molecule type" value="Genomic_DNA"/>
</dbReference>
<name>A0A0F9G2W0_9ZZZZ</name>
<dbReference type="AlphaFoldDB" id="A0A0F9G2W0"/>
<evidence type="ECO:0000313" key="2">
    <source>
        <dbReference type="EMBL" id="KKL93044.1"/>
    </source>
</evidence>
<accession>A0A0F9G2W0</accession>
<proteinExistence type="predicted"/>
<feature type="region of interest" description="Disordered" evidence="1">
    <location>
        <begin position="33"/>
        <end position="53"/>
    </location>
</feature>
<evidence type="ECO:0000256" key="1">
    <source>
        <dbReference type="SAM" id="MobiDB-lite"/>
    </source>
</evidence>
<feature type="compositionally biased region" description="Acidic residues" evidence="1">
    <location>
        <begin position="33"/>
        <end position="42"/>
    </location>
</feature>
<organism evidence="2">
    <name type="scientific">marine sediment metagenome</name>
    <dbReference type="NCBI Taxonomy" id="412755"/>
    <lineage>
        <taxon>unclassified sequences</taxon>
        <taxon>metagenomes</taxon>
        <taxon>ecological metagenomes</taxon>
    </lineage>
</organism>
<reference evidence="2" key="1">
    <citation type="journal article" date="2015" name="Nature">
        <title>Complex archaea that bridge the gap between prokaryotes and eukaryotes.</title>
        <authorList>
            <person name="Spang A."/>
            <person name="Saw J.H."/>
            <person name="Jorgensen S.L."/>
            <person name="Zaremba-Niedzwiedzka K."/>
            <person name="Martijn J."/>
            <person name="Lind A.E."/>
            <person name="van Eijk R."/>
            <person name="Schleper C."/>
            <person name="Guy L."/>
            <person name="Ettema T.J."/>
        </authorList>
    </citation>
    <scope>NUCLEOTIDE SEQUENCE</scope>
</reference>
<comment type="caution">
    <text evidence="2">The sequence shown here is derived from an EMBL/GenBank/DDBJ whole genome shotgun (WGS) entry which is preliminary data.</text>
</comment>
<feature type="compositionally biased region" description="Basic and acidic residues" evidence="1">
    <location>
        <begin position="44"/>
        <end position="53"/>
    </location>
</feature>
<gene>
    <name evidence="2" type="ORF">LCGC14_1878610</name>
</gene>
<protein>
    <submittedName>
        <fullName evidence="2">Uncharacterized protein</fullName>
    </submittedName>
</protein>
<sequence length="53" mass="5735">MKMGCGQCGLKKHLCGNCHNCDAHCRCGATFDADELGLDPETDNTPKSEDRHA</sequence>